<proteinExistence type="predicted"/>
<comment type="caution">
    <text evidence="2">The sequence shown here is derived from an EMBL/GenBank/DDBJ whole genome shotgun (WGS) entry which is preliminary data.</text>
</comment>
<name>A0A5D0IR25_9FLAO</name>
<evidence type="ECO:0000313" key="3">
    <source>
        <dbReference type="Proteomes" id="UP000323930"/>
    </source>
</evidence>
<dbReference type="AlphaFoldDB" id="A0A5D0IR25"/>
<protein>
    <submittedName>
        <fullName evidence="2">Uncharacterized protein</fullName>
    </submittedName>
</protein>
<keyword evidence="1" id="KW-0472">Membrane</keyword>
<evidence type="ECO:0000313" key="2">
    <source>
        <dbReference type="EMBL" id="TYA84162.1"/>
    </source>
</evidence>
<evidence type="ECO:0000256" key="1">
    <source>
        <dbReference type="SAM" id="Phobius"/>
    </source>
</evidence>
<dbReference type="OrthoDB" id="1453201at2"/>
<reference evidence="2 3" key="1">
    <citation type="submission" date="2019-08" db="EMBL/GenBank/DDBJ databases">
        <title>Seonamhaeicola sediminis sp. nov., isolated from marine sediment.</title>
        <authorList>
            <person name="Cao W.R."/>
        </authorList>
    </citation>
    <scope>NUCLEOTIDE SEQUENCE [LARGE SCALE GENOMIC DNA]</scope>
    <source>
        <strain evidence="2 3">B011</strain>
    </source>
</reference>
<keyword evidence="1" id="KW-1133">Transmembrane helix</keyword>
<keyword evidence="1" id="KW-0812">Transmembrane</keyword>
<sequence>MKMFSIRKKVTVIAVSIAVIIQSCTVYKAKPISLKRASEIKAKVKVITNAGNRYKYRNIISYDGNYYGIQFKRSNKKVLLNEEEIKKIKVKDSVISVVANVLLGCAVVISIFIVGYNGPGLGDGLQFPN</sequence>
<gene>
    <name evidence="2" type="ORF">FUA24_05785</name>
</gene>
<dbReference type="EMBL" id="VSDQ01000409">
    <property type="protein sequence ID" value="TYA84162.1"/>
    <property type="molecule type" value="Genomic_DNA"/>
</dbReference>
<organism evidence="2 3">
    <name type="scientific">Seonamhaeicola marinus</name>
    <dbReference type="NCBI Taxonomy" id="1912246"/>
    <lineage>
        <taxon>Bacteria</taxon>
        <taxon>Pseudomonadati</taxon>
        <taxon>Bacteroidota</taxon>
        <taxon>Flavobacteriia</taxon>
        <taxon>Flavobacteriales</taxon>
        <taxon>Flavobacteriaceae</taxon>
    </lineage>
</organism>
<dbReference type="Proteomes" id="UP000323930">
    <property type="component" value="Unassembled WGS sequence"/>
</dbReference>
<keyword evidence="3" id="KW-1185">Reference proteome</keyword>
<dbReference type="RefSeq" id="WP_148540490.1">
    <property type="nucleotide sequence ID" value="NZ_VSDQ01000409.1"/>
</dbReference>
<accession>A0A5D0IR25</accession>
<feature type="transmembrane region" description="Helical" evidence="1">
    <location>
        <begin position="94"/>
        <end position="116"/>
    </location>
</feature>
<dbReference type="PROSITE" id="PS51257">
    <property type="entry name" value="PROKAR_LIPOPROTEIN"/>
    <property type="match status" value="1"/>
</dbReference>